<reference evidence="2" key="1">
    <citation type="submission" date="2019-01" db="EMBL/GenBank/DDBJ databases">
        <title>Draft genome sequences of three monokaryotic isolates of the white-rot basidiomycete fungus Dichomitus squalens.</title>
        <authorList>
            <consortium name="DOE Joint Genome Institute"/>
            <person name="Lopez S.C."/>
            <person name="Andreopoulos B."/>
            <person name="Pangilinan J."/>
            <person name="Lipzen A."/>
            <person name="Riley R."/>
            <person name="Ahrendt S."/>
            <person name="Ng V."/>
            <person name="Barry K."/>
            <person name="Daum C."/>
            <person name="Grigoriev I.V."/>
            <person name="Hilden K.S."/>
            <person name="Makela M.R."/>
            <person name="de Vries R.P."/>
        </authorList>
    </citation>
    <scope>NUCLEOTIDE SEQUENCE [LARGE SCALE GENOMIC DNA]</scope>
    <source>
        <strain evidence="2">OM18370.1</strain>
    </source>
</reference>
<organism evidence="2">
    <name type="scientific">Dichomitus squalens</name>
    <dbReference type="NCBI Taxonomy" id="114155"/>
    <lineage>
        <taxon>Eukaryota</taxon>
        <taxon>Fungi</taxon>
        <taxon>Dikarya</taxon>
        <taxon>Basidiomycota</taxon>
        <taxon>Agaricomycotina</taxon>
        <taxon>Agaricomycetes</taxon>
        <taxon>Polyporales</taxon>
        <taxon>Polyporaceae</taxon>
        <taxon>Dichomitus</taxon>
    </lineage>
</organism>
<feature type="region of interest" description="Disordered" evidence="1">
    <location>
        <begin position="64"/>
        <end position="83"/>
    </location>
</feature>
<dbReference type="AlphaFoldDB" id="A0A4Q9MIG4"/>
<dbReference type="Proteomes" id="UP000292957">
    <property type="component" value="Unassembled WGS sequence"/>
</dbReference>
<name>A0A4Q9MIG4_9APHY</name>
<gene>
    <name evidence="2" type="ORF">BD311DRAFT_422859</name>
</gene>
<accession>A0A4Q9MIG4</accession>
<evidence type="ECO:0000256" key="1">
    <source>
        <dbReference type="SAM" id="MobiDB-lite"/>
    </source>
</evidence>
<dbReference type="EMBL" id="ML143442">
    <property type="protein sequence ID" value="TBU26687.1"/>
    <property type="molecule type" value="Genomic_DNA"/>
</dbReference>
<proteinExistence type="predicted"/>
<sequence length="83" mass="8564">MNKQDGTGLSAQFACHTSATIPLPRRMFCSSSHLPSSPSVLGMLSNDTSEPDEMTESVVAVRGDENSASGSQECSAGAGCRGQ</sequence>
<protein>
    <submittedName>
        <fullName evidence="2">Uncharacterized protein</fullName>
    </submittedName>
</protein>
<evidence type="ECO:0000313" key="2">
    <source>
        <dbReference type="EMBL" id="TBU26687.1"/>
    </source>
</evidence>